<keyword evidence="9" id="KW-1185">Reference proteome</keyword>
<organism evidence="8 9">
    <name type="scientific">Azospirillum lipoferum</name>
    <dbReference type="NCBI Taxonomy" id="193"/>
    <lineage>
        <taxon>Bacteria</taxon>
        <taxon>Pseudomonadati</taxon>
        <taxon>Pseudomonadota</taxon>
        <taxon>Alphaproteobacteria</taxon>
        <taxon>Rhodospirillales</taxon>
        <taxon>Azospirillaceae</taxon>
        <taxon>Azospirillum</taxon>
    </lineage>
</organism>
<evidence type="ECO:0000256" key="2">
    <source>
        <dbReference type="ARBA" id="ARBA00022475"/>
    </source>
</evidence>
<feature type="transmembrane region" description="Helical" evidence="6">
    <location>
        <begin position="258"/>
        <end position="283"/>
    </location>
</feature>
<feature type="transmembrane region" description="Helical" evidence="6">
    <location>
        <begin position="118"/>
        <end position="137"/>
    </location>
</feature>
<gene>
    <name evidence="8" type="ORF">FZ942_00620</name>
</gene>
<feature type="transmembrane region" description="Helical" evidence="6">
    <location>
        <begin position="176"/>
        <end position="196"/>
    </location>
</feature>
<evidence type="ECO:0000256" key="3">
    <source>
        <dbReference type="ARBA" id="ARBA00022692"/>
    </source>
</evidence>
<feature type="transmembrane region" description="Helical" evidence="6">
    <location>
        <begin position="143"/>
        <end position="164"/>
    </location>
</feature>
<feature type="transmembrane region" description="Helical" evidence="6">
    <location>
        <begin position="295"/>
        <end position="312"/>
    </location>
</feature>
<name>A0A5A9GT67_AZOLI</name>
<feature type="transmembrane region" description="Helical" evidence="6">
    <location>
        <begin position="85"/>
        <end position="106"/>
    </location>
</feature>
<evidence type="ECO:0000259" key="7">
    <source>
        <dbReference type="PROSITE" id="PS50850"/>
    </source>
</evidence>
<evidence type="ECO:0000313" key="9">
    <source>
        <dbReference type="Proteomes" id="UP000324927"/>
    </source>
</evidence>
<comment type="caution">
    <text evidence="8">The sequence shown here is derived from an EMBL/GenBank/DDBJ whole genome shotgun (WGS) entry which is preliminary data.</text>
</comment>
<protein>
    <submittedName>
        <fullName evidence="8">MFS transporter</fullName>
    </submittedName>
</protein>
<feature type="transmembrane region" description="Helical" evidence="6">
    <location>
        <begin position="383"/>
        <end position="405"/>
    </location>
</feature>
<evidence type="ECO:0000256" key="1">
    <source>
        <dbReference type="ARBA" id="ARBA00004651"/>
    </source>
</evidence>
<dbReference type="PANTHER" id="PTHR43124">
    <property type="entry name" value="PURINE EFFLUX PUMP PBUE"/>
    <property type="match status" value="1"/>
</dbReference>
<evidence type="ECO:0000256" key="5">
    <source>
        <dbReference type="ARBA" id="ARBA00023136"/>
    </source>
</evidence>
<feature type="transmembrane region" description="Helical" evidence="6">
    <location>
        <begin position="324"/>
        <end position="343"/>
    </location>
</feature>
<evidence type="ECO:0000313" key="8">
    <source>
        <dbReference type="EMBL" id="KAA0597638.1"/>
    </source>
</evidence>
<dbReference type="InterPro" id="IPR011701">
    <property type="entry name" value="MFS"/>
</dbReference>
<feature type="transmembrane region" description="Helical" evidence="6">
    <location>
        <begin position="417"/>
        <end position="438"/>
    </location>
</feature>
<evidence type="ECO:0000256" key="4">
    <source>
        <dbReference type="ARBA" id="ARBA00022989"/>
    </source>
</evidence>
<reference evidence="8 9" key="1">
    <citation type="submission" date="2019-08" db="EMBL/GenBank/DDBJ databases">
        <authorList>
            <person name="Grouzdev D."/>
            <person name="Tikhonova E."/>
            <person name="Kravchenko I."/>
        </authorList>
    </citation>
    <scope>NUCLEOTIDE SEQUENCE [LARGE SCALE GENOMIC DNA]</scope>
    <source>
        <strain evidence="8 9">59b</strain>
    </source>
</reference>
<keyword evidence="5 6" id="KW-0472">Membrane</keyword>
<dbReference type="GO" id="GO:0005886">
    <property type="term" value="C:plasma membrane"/>
    <property type="evidence" value="ECO:0007669"/>
    <property type="project" value="UniProtKB-SubCell"/>
</dbReference>
<dbReference type="AlphaFoldDB" id="A0A5A9GT67"/>
<keyword evidence="3 6" id="KW-0812">Transmembrane</keyword>
<dbReference type="InterPro" id="IPR020846">
    <property type="entry name" value="MFS_dom"/>
</dbReference>
<keyword evidence="4 6" id="KW-1133">Transmembrane helix</keyword>
<dbReference type="PANTHER" id="PTHR43124:SF3">
    <property type="entry name" value="CHLORAMPHENICOL EFFLUX PUMP RV0191"/>
    <property type="match status" value="1"/>
</dbReference>
<dbReference type="CDD" id="cd17324">
    <property type="entry name" value="MFS_NepI_like"/>
    <property type="match status" value="1"/>
</dbReference>
<dbReference type="Gene3D" id="1.20.1250.20">
    <property type="entry name" value="MFS general substrate transporter like domains"/>
    <property type="match status" value="1"/>
</dbReference>
<feature type="domain" description="Major facilitator superfamily (MFS) profile" evidence="7">
    <location>
        <begin position="52"/>
        <end position="443"/>
    </location>
</feature>
<comment type="subcellular location">
    <subcellularLocation>
        <location evidence="1">Cell membrane</location>
        <topology evidence="1">Multi-pass membrane protein</topology>
    </subcellularLocation>
</comment>
<keyword evidence="2" id="KW-1003">Cell membrane</keyword>
<dbReference type="OrthoDB" id="9812221at2"/>
<feature type="transmembrane region" description="Helical" evidence="6">
    <location>
        <begin position="208"/>
        <end position="226"/>
    </location>
</feature>
<proteinExistence type="predicted"/>
<dbReference type="SUPFAM" id="SSF103473">
    <property type="entry name" value="MFS general substrate transporter"/>
    <property type="match status" value="1"/>
</dbReference>
<feature type="transmembrane region" description="Helical" evidence="6">
    <location>
        <begin position="52"/>
        <end position="73"/>
    </location>
</feature>
<dbReference type="InterPro" id="IPR050189">
    <property type="entry name" value="MFS_Efflux_Transporters"/>
</dbReference>
<dbReference type="PROSITE" id="PS50850">
    <property type="entry name" value="MFS"/>
    <property type="match status" value="1"/>
</dbReference>
<sequence>MHDRGGWEGWGRLLPCAIIPQFPLSASAGASILSQATHSAAPTALTPGERRITLVIAAVQFVNILDFMMVMPLGPDFARALGIPAAHIGYIGGSYTAAAAVAGLIGSMLLDRFDRRRALAVAMAGLIVSTALGGLAWDFHSLLAARVLAGLFGGPAVAVAIATLTDQVAPQRRGQAMGAVMSAFSLSAIAGVPVGLELALYGGWRLPFFAVAFAGLVVAIAAIAILPPQRGHLAAGSGTGMKTGAWVRMTALLSRRKVWLAYATVGLVQVQQFMIVPNIAAYVQGNLGFPRDHLSLVYMTGGTLSFFAARWAGRLVDRHGSSAVTFAATVGLSIVIFAAFIGYRPWMPVLGLFPFFMMFVGIRMVANGAAFSRVPDPQERAGFMALVSAVQHLSSAFGAFLSAEILTNAPDGRLEHAPTMAVVSITVGLAVPLLTLWLERATRTPAPMAAPTVADAVLDGGGRSR</sequence>
<dbReference type="Pfam" id="PF07690">
    <property type="entry name" value="MFS_1"/>
    <property type="match status" value="1"/>
</dbReference>
<dbReference type="EMBL" id="VTTN01000001">
    <property type="protein sequence ID" value="KAA0597638.1"/>
    <property type="molecule type" value="Genomic_DNA"/>
</dbReference>
<dbReference type="Proteomes" id="UP000324927">
    <property type="component" value="Unassembled WGS sequence"/>
</dbReference>
<accession>A0A5A9GT67</accession>
<dbReference type="GO" id="GO:0022857">
    <property type="term" value="F:transmembrane transporter activity"/>
    <property type="evidence" value="ECO:0007669"/>
    <property type="project" value="InterPro"/>
</dbReference>
<dbReference type="InterPro" id="IPR036259">
    <property type="entry name" value="MFS_trans_sf"/>
</dbReference>
<evidence type="ECO:0000256" key="6">
    <source>
        <dbReference type="SAM" id="Phobius"/>
    </source>
</evidence>
<feature type="transmembrane region" description="Helical" evidence="6">
    <location>
        <begin position="349"/>
        <end position="371"/>
    </location>
</feature>